<sequence length="197" mass="20256">MIVGVGVIVAVAMTVTGGGGKDKKSPTESTGRLPSSSPDLPSGFPSLPSSLPTVVPSFPTDLPTGLVPSDLRSLFPSLANDEVPYYMLRKGDCFDTDDAEPGQAAKRECTRPHDAEVVTVTELDGTYTTDAALKRAASALCASPLERKAAGQAAGTVRGTLVQYPDTGTYGTGIDKVTCSLAADMGEGGHKLTGPLK</sequence>
<evidence type="ECO:0000313" key="2">
    <source>
        <dbReference type="EMBL" id="KAB1979289.1"/>
    </source>
</evidence>
<keyword evidence="3" id="KW-1185">Reference proteome</keyword>
<gene>
    <name evidence="2" type="ORF">F8144_36610</name>
</gene>
<accession>A0A7J5D7P4</accession>
<reference evidence="2 3" key="1">
    <citation type="submission" date="2019-09" db="EMBL/GenBank/DDBJ databases">
        <title>Isolation and identification of active actinomycetes.</title>
        <authorList>
            <person name="Yu Z."/>
            <person name="Han C."/>
            <person name="Yu B."/>
        </authorList>
    </citation>
    <scope>NUCLEOTIDE SEQUENCE [LARGE SCALE GENOMIC DNA]</scope>
    <source>
        <strain evidence="2 3">NEAU-H2</strain>
    </source>
</reference>
<evidence type="ECO:0008006" key="4">
    <source>
        <dbReference type="Google" id="ProtNLM"/>
    </source>
</evidence>
<feature type="region of interest" description="Disordered" evidence="1">
    <location>
        <begin position="16"/>
        <end position="48"/>
    </location>
</feature>
<name>A0A7J5D7P4_9ACTN</name>
<proteinExistence type="predicted"/>
<dbReference type="RefSeq" id="WP_151473739.1">
    <property type="nucleotide sequence ID" value="NZ_WBKG01000043.1"/>
</dbReference>
<protein>
    <recommendedName>
        <fullName evidence="4">Septum formation-related domain-containing protein</fullName>
    </recommendedName>
</protein>
<dbReference type="AlphaFoldDB" id="A0A7J5D7P4"/>
<comment type="caution">
    <text evidence="2">The sequence shown here is derived from an EMBL/GenBank/DDBJ whole genome shotgun (WGS) entry which is preliminary data.</text>
</comment>
<evidence type="ECO:0000313" key="3">
    <source>
        <dbReference type="Proteomes" id="UP000442990"/>
    </source>
</evidence>
<feature type="compositionally biased region" description="Low complexity" evidence="1">
    <location>
        <begin position="33"/>
        <end position="48"/>
    </location>
</feature>
<dbReference type="EMBL" id="WBKG01000043">
    <property type="protein sequence ID" value="KAB1979289.1"/>
    <property type="molecule type" value="Genomic_DNA"/>
</dbReference>
<organism evidence="2 3">
    <name type="scientific">Streptomyces triticiradicis</name>
    <dbReference type="NCBI Taxonomy" id="2651189"/>
    <lineage>
        <taxon>Bacteria</taxon>
        <taxon>Bacillati</taxon>
        <taxon>Actinomycetota</taxon>
        <taxon>Actinomycetes</taxon>
        <taxon>Kitasatosporales</taxon>
        <taxon>Streptomycetaceae</taxon>
        <taxon>Streptomyces</taxon>
    </lineage>
</organism>
<dbReference type="Proteomes" id="UP000442990">
    <property type="component" value="Unassembled WGS sequence"/>
</dbReference>
<evidence type="ECO:0000256" key="1">
    <source>
        <dbReference type="SAM" id="MobiDB-lite"/>
    </source>
</evidence>